<evidence type="ECO:0000259" key="9">
    <source>
        <dbReference type="SMART" id="SM00451"/>
    </source>
</evidence>
<dbReference type="Proteomes" id="UP001172457">
    <property type="component" value="Chromosome 1"/>
</dbReference>
<keyword evidence="3" id="KW-0677">Repeat</keyword>
<dbReference type="EMBL" id="JARYMX010000001">
    <property type="protein sequence ID" value="KAJ9568207.1"/>
    <property type="molecule type" value="Genomic_DNA"/>
</dbReference>
<dbReference type="SMART" id="SM00451">
    <property type="entry name" value="ZnF_U1"/>
    <property type="match status" value="6"/>
</dbReference>
<evidence type="ECO:0000256" key="6">
    <source>
        <dbReference type="ARBA" id="ARBA00023242"/>
    </source>
</evidence>
<feature type="domain" description="U1-type" evidence="9">
    <location>
        <begin position="85"/>
        <end position="119"/>
    </location>
</feature>
<dbReference type="PANTHER" id="PTHR46144:SF6">
    <property type="entry name" value="C2H2-TYPE DOMAIN-CONTAINING PROTEIN"/>
    <property type="match status" value="1"/>
</dbReference>
<protein>
    <submittedName>
        <fullName evidence="10">Uncharacterized protein</fullName>
    </submittedName>
</protein>
<dbReference type="GO" id="GO:0003676">
    <property type="term" value="F:nucleic acid binding"/>
    <property type="evidence" value="ECO:0007669"/>
    <property type="project" value="InterPro"/>
</dbReference>
<comment type="subcellular location">
    <subcellularLocation>
        <location evidence="1">Nucleus</location>
    </subcellularLocation>
</comment>
<gene>
    <name evidence="10" type="ORF">OSB04_004173</name>
</gene>
<dbReference type="GO" id="GO:0008270">
    <property type="term" value="F:zinc ion binding"/>
    <property type="evidence" value="ECO:0007669"/>
    <property type="project" value="UniProtKB-KW"/>
</dbReference>
<dbReference type="InterPro" id="IPR013087">
    <property type="entry name" value="Znf_C2H2_type"/>
</dbReference>
<feature type="domain" description="C2H2-type" evidence="8">
    <location>
        <begin position="481"/>
        <end position="505"/>
    </location>
</feature>
<dbReference type="InterPro" id="IPR051868">
    <property type="entry name" value="ZN346_ZMAT4"/>
</dbReference>
<proteinExistence type="predicted"/>
<evidence type="ECO:0000256" key="7">
    <source>
        <dbReference type="SAM" id="MobiDB-lite"/>
    </source>
</evidence>
<dbReference type="InterPro" id="IPR036236">
    <property type="entry name" value="Znf_C2H2_sf"/>
</dbReference>
<keyword evidence="4" id="KW-0863">Zinc-finger</keyword>
<accession>A0AA38WPJ2</accession>
<name>A0AA38WPJ2_9ASTR</name>
<comment type="caution">
    <text evidence="10">The sequence shown here is derived from an EMBL/GenBank/DDBJ whole genome shotgun (WGS) entry which is preliminary data.</text>
</comment>
<dbReference type="InterPro" id="IPR003604">
    <property type="entry name" value="Matrin/U1-like-C_Znf_C2H2"/>
</dbReference>
<feature type="domain" description="U1-type" evidence="9">
    <location>
        <begin position="175"/>
        <end position="209"/>
    </location>
</feature>
<feature type="domain" description="C2H2-type" evidence="8">
    <location>
        <begin position="178"/>
        <end position="202"/>
    </location>
</feature>
<dbReference type="PANTHER" id="PTHR46144">
    <property type="entry name" value="ZINC FINGER PROTEIN 385B-LIKE"/>
    <property type="match status" value="1"/>
</dbReference>
<evidence type="ECO:0000256" key="3">
    <source>
        <dbReference type="ARBA" id="ARBA00022737"/>
    </source>
</evidence>
<evidence type="ECO:0000256" key="5">
    <source>
        <dbReference type="ARBA" id="ARBA00022833"/>
    </source>
</evidence>
<feature type="domain" description="U1-type" evidence="9">
    <location>
        <begin position="243"/>
        <end position="277"/>
    </location>
</feature>
<evidence type="ECO:0000256" key="1">
    <source>
        <dbReference type="ARBA" id="ARBA00004123"/>
    </source>
</evidence>
<feature type="domain" description="U1-type" evidence="9">
    <location>
        <begin position="392"/>
        <end position="426"/>
    </location>
</feature>
<feature type="domain" description="C2H2-type" evidence="8">
    <location>
        <begin position="335"/>
        <end position="359"/>
    </location>
</feature>
<dbReference type="SMART" id="SM00355">
    <property type="entry name" value="ZnF_C2H2"/>
    <property type="match status" value="6"/>
</dbReference>
<evidence type="ECO:0000259" key="8">
    <source>
        <dbReference type="SMART" id="SM00355"/>
    </source>
</evidence>
<evidence type="ECO:0000256" key="4">
    <source>
        <dbReference type="ARBA" id="ARBA00022771"/>
    </source>
</evidence>
<keyword evidence="6" id="KW-0539">Nucleus</keyword>
<sequence>MPNILLPMQFDWITRISARQSCRFNYIQHGVGSLSESKNVSAVMQSIGNAGVWTQQVVNDVIITSWQSESSSSQPESNTQPESSSLPVQCEVCNITCNSEDVLEKHKNGKKHLKNLQKLAITSLFAPKMPPPAAASAPSVGVLEDKKHKLLQNAPSVGVLEDKKHKLLQNGASVDALIYCDICNVVCNNQDVFRTHLAGKKHSAKATARLANVNETCNSKLECNPEAQPSNEGSQMKPNTIQPAAATCELCKITCTSTEGLNVHLIGKKHLKKLQESQQIPNLPLIPATGNVEPAEATTRIANVYEISNPTSQCHPEAQPSNGSSHLKPDTIQFATCELCKITCTNNEDLSVHLIGKKHLKKVKESQQSGIPTTENVEPAEGEGKSVISHEEKSSWCELCGINCTTYDALQSHISGKKHQKKLEMSQKPIGPNPAPGAVQNTLKEEGKIVKVDSGNRKVKRVGDDGDLEAKKQKVLQGGVQTCTVCNVVCNSPTVFISHLAGQKHAAMAVKQAEARSNGQET</sequence>
<dbReference type="Pfam" id="PF12874">
    <property type="entry name" value="zf-met"/>
    <property type="match status" value="6"/>
</dbReference>
<keyword evidence="2" id="KW-0479">Metal-binding</keyword>
<dbReference type="GO" id="GO:0005634">
    <property type="term" value="C:nucleus"/>
    <property type="evidence" value="ECO:0007669"/>
    <property type="project" value="UniProtKB-SubCell"/>
</dbReference>
<feature type="domain" description="U1-type" evidence="9">
    <location>
        <begin position="478"/>
        <end position="512"/>
    </location>
</feature>
<dbReference type="SUPFAM" id="SSF57667">
    <property type="entry name" value="beta-beta-alpha zinc fingers"/>
    <property type="match status" value="6"/>
</dbReference>
<keyword evidence="11" id="KW-1185">Reference proteome</keyword>
<feature type="domain" description="U1-type" evidence="9">
    <location>
        <begin position="332"/>
        <end position="366"/>
    </location>
</feature>
<evidence type="ECO:0000256" key="2">
    <source>
        <dbReference type="ARBA" id="ARBA00022723"/>
    </source>
</evidence>
<feature type="domain" description="C2H2-type" evidence="8">
    <location>
        <begin position="88"/>
        <end position="112"/>
    </location>
</feature>
<organism evidence="10 11">
    <name type="scientific">Centaurea solstitialis</name>
    <name type="common">yellow star-thistle</name>
    <dbReference type="NCBI Taxonomy" id="347529"/>
    <lineage>
        <taxon>Eukaryota</taxon>
        <taxon>Viridiplantae</taxon>
        <taxon>Streptophyta</taxon>
        <taxon>Embryophyta</taxon>
        <taxon>Tracheophyta</taxon>
        <taxon>Spermatophyta</taxon>
        <taxon>Magnoliopsida</taxon>
        <taxon>eudicotyledons</taxon>
        <taxon>Gunneridae</taxon>
        <taxon>Pentapetalae</taxon>
        <taxon>asterids</taxon>
        <taxon>campanulids</taxon>
        <taxon>Asterales</taxon>
        <taxon>Asteraceae</taxon>
        <taxon>Carduoideae</taxon>
        <taxon>Cardueae</taxon>
        <taxon>Centaureinae</taxon>
        <taxon>Centaurea</taxon>
    </lineage>
</organism>
<dbReference type="Gene3D" id="3.30.160.60">
    <property type="entry name" value="Classic Zinc Finger"/>
    <property type="match status" value="6"/>
</dbReference>
<feature type="domain" description="C2H2-type" evidence="8">
    <location>
        <begin position="395"/>
        <end position="419"/>
    </location>
</feature>
<feature type="region of interest" description="Disordered" evidence="7">
    <location>
        <begin position="365"/>
        <end position="387"/>
    </location>
</feature>
<dbReference type="AlphaFoldDB" id="A0AA38WPJ2"/>
<feature type="compositionally biased region" description="Polar residues" evidence="7">
    <location>
        <begin position="366"/>
        <end position="376"/>
    </location>
</feature>
<reference evidence="10" key="1">
    <citation type="submission" date="2023-03" db="EMBL/GenBank/DDBJ databases">
        <title>Chromosome-scale reference genome and RAD-based genetic map of yellow starthistle (Centaurea solstitialis) reveal putative structural variation and QTLs associated with invader traits.</title>
        <authorList>
            <person name="Reatini B."/>
            <person name="Cang F.A."/>
            <person name="Jiang Q."/>
            <person name="Mckibben M.T.W."/>
            <person name="Barker M.S."/>
            <person name="Rieseberg L.H."/>
            <person name="Dlugosch K.M."/>
        </authorList>
    </citation>
    <scope>NUCLEOTIDE SEQUENCE</scope>
    <source>
        <strain evidence="10">CAN-66</strain>
        <tissue evidence="10">Leaf</tissue>
    </source>
</reference>
<evidence type="ECO:0000313" key="10">
    <source>
        <dbReference type="EMBL" id="KAJ9568207.1"/>
    </source>
</evidence>
<evidence type="ECO:0000313" key="11">
    <source>
        <dbReference type="Proteomes" id="UP001172457"/>
    </source>
</evidence>
<feature type="domain" description="C2H2-type" evidence="8">
    <location>
        <begin position="246"/>
        <end position="270"/>
    </location>
</feature>
<keyword evidence="5" id="KW-0862">Zinc</keyword>